<gene>
    <name evidence="2" type="ORF">FHU29_004258</name>
</gene>
<organism evidence="2 3">
    <name type="scientific">Hoyosella altamirensis</name>
    <dbReference type="NCBI Taxonomy" id="616997"/>
    <lineage>
        <taxon>Bacteria</taxon>
        <taxon>Bacillati</taxon>
        <taxon>Actinomycetota</taxon>
        <taxon>Actinomycetes</taxon>
        <taxon>Mycobacteriales</taxon>
        <taxon>Hoyosellaceae</taxon>
        <taxon>Hoyosella</taxon>
    </lineage>
</organism>
<dbReference type="OrthoDB" id="345573at2"/>
<keyword evidence="2" id="KW-0808">Transferase</keyword>
<name>A0A839RT69_9ACTN</name>
<dbReference type="RefSeq" id="WP_064442480.1">
    <property type="nucleotide sequence ID" value="NZ_BDDI01000026.1"/>
</dbReference>
<dbReference type="GO" id="GO:0016746">
    <property type="term" value="F:acyltransferase activity"/>
    <property type="evidence" value="ECO:0007669"/>
    <property type="project" value="UniProtKB-KW"/>
</dbReference>
<dbReference type="SUPFAM" id="SSF53474">
    <property type="entry name" value="alpha/beta-Hydrolases"/>
    <property type="match status" value="1"/>
</dbReference>
<dbReference type="EMBL" id="JACHWS010000004">
    <property type="protein sequence ID" value="MBB3039770.1"/>
    <property type="molecule type" value="Genomic_DNA"/>
</dbReference>
<dbReference type="PANTHER" id="PTHR36837">
    <property type="entry name" value="POLY(3-HYDROXYALKANOATE) POLYMERASE SUBUNIT PHAC"/>
    <property type="match status" value="1"/>
</dbReference>
<keyword evidence="2" id="KW-0012">Acyltransferase</keyword>
<dbReference type="EC" id="2.3.1.-" evidence="2"/>
<dbReference type="InterPro" id="IPR029058">
    <property type="entry name" value="AB_hydrolase_fold"/>
</dbReference>
<keyword evidence="3" id="KW-1185">Reference proteome</keyword>
<dbReference type="Pfam" id="PF12697">
    <property type="entry name" value="Abhydrolase_6"/>
    <property type="match status" value="1"/>
</dbReference>
<dbReference type="InterPro" id="IPR051321">
    <property type="entry name" value="PHA/PHB_synthase"/>
</dbReference>
<evidence type="ECO:0000313" key="3">
    <source>
        <dbReference type="Proteomes" id="UP000567922"/>
    </source>
</evidence>
<evidence type="ECO:0000259" key="1">
    <source>
        <dbReference type="Pfam" id="PF12697"/>
    </source>
</evidence>
<sequence length="393" mass="42625">MTLLMPLPVTPARLPAAAANLSHKVLYHGLADLRPMPRVLISSGPQRAVYRYLPAPGNHENDGAPVLLVPPLAVPDSCFDLRRGCSLAEHLVESGRRTYVVDYGQIGFGERNLGIEHWIHHVLPQAIRAASKDAGGAPVHLVSWSLGGVFCLLTAADLPNLPIASITPIASPIDFAAVPLVKPVRPVVALTRGLVLTQLARTLGGAPKPLVKRAFQFSSLTKNVIKPFTMLSKLDDREFLAQLEAVDAFTDHMTAYPGRTFSQLYHLLFRKNSLVNGHLDVADRCIDFARIRVPVMVVAGSCDAIAPRKSVEKLASLLPGSRYVRTEVAPGGHLGVLTGRNARTTTWAALSDFLRQADEIRALRFDTNPSMAELRSAIESITTTSRKEPVCVS</sequence>
<dbReference type="Gene3D" id="3.40.50.1820">
    <property type="entry name" value="alpha/beta hydrolase"/>
    <property type="match status" value="1"/>
</dbReference>
<reference evidence="2 3" key="1">
    <citation type="submission" date="2020-08" db="EMBL/GenBank/DDBJ databases">
        <title>Sequencing the genomes of 1000 actinobacteria strains.</title>
        <authorList>
            <person name="Klenk H.-P."/>
        </authorList>
    </citation>
    <scope>NUCLEOTIDE SEQUENCE [LARGE SCALE GENOMIC DNA]</scope>
    <source>
        <strain evidence="2 3">DSM 45258</strain>
    </source>
</reference>
<protein>
    <submittedName>
        <fullName evidence="2">Polyhydroxyalkanoate synthase</fullName>
        <ecNumber evidence="2">2.3.1.-</ecNumber>
    </submittedName>
</protein>
<evidence type="ECO:0000313" key="2">
    <source>
        <dbReference type="EMBL" id="MBB3039770.1"/>
    </source>
</evidence>
<comment type="caution">
    <text evidence="2">The sequence shown here is derived from an EMBL/GenBank/DDBJ whole genome shotgun (WGS) entry which is preliminary data.</text>
</comment>
<feature type="domain" description="AB hydrolase-1" evidence="1">
    <location>
        <begin position="66"/>
        <end position="336"/>
    </location>
</feature>
<accession>A0A839RT69</accession>
<proteinExistence type="predicted"/>
<dbReference type="AlphaFoldDB" id="A0A839RT69"/>
<dbReference type="PANTHER" id="PTHR36837:SF2">
    <property type="entry name" value="POLY(3-HYDROXYALKANOATE) POLYMERASE SUBUNIT PHAC"/>
    <property type="match status" value="1"/>
</dbReference>
<dbReference type="Proteomes" id="UP000567922">
    <property type="component" value="Unassembled WGS sequence"/>
</dbReference>
<dbReference type="InterPro" id="IPR000073">
    <property type="entry name" value="AB_hydrolase_1"/>
</dbReference>